<dbReference type="Pfam" id="PF12680">
    <property type="entry name" value="SnoaL_2"/>
    <property type="match status" value="1"/>
</dbReference>
<dbReference type="OrthoDB" id="2833806at2759"/>
<dbReference type="AlphaFoldDB" id="A0A550CZQ2"/>
<feature type="domain" description="SnoaL-like" evidence="1">
    <location>
        <begin position="32"/>
        <end position="112"/>
    </location>
</feature>
<dbReference type="InterPro" id="IPR032710">
    <property type="entry name" value="NTF2-like_dom_sf"/>
</dbReference>
<name>A0A550CZQ2_9AGAR</name>
<sequence>MSAAYTSLQAKGVEWMKRFHAAGDALNGKPWIDTFWTPDCVLQFSNAPEVSGRDELVTMFTSQFAYLESMKHTILTLDVVSDKIYLRASITYCVKNDPERKDITIPAFAVFFFPTELTIDGGFDKMNRFEVYLNPAPLQERIAEVLKTADEEGFKG</sequence>
<comment type="caution">
    <text evidence="2">The sequence shown here is derived from an EMBL/GenBank/DDBJ whole genome shotgun (WGS) entry which is preliminary data.</text>
</comment>
<dbReference type="InterPro" id="IPR037401">
    <property type="entry name" value="SnoaL-like"/>
</dbReference>
<protein>
    <recommendedName>
        <fullName evidence="1">SnoaL-like domain-containing protein</fullName>
    </recommendedName>
</protein>
<accession>A0A550CZQ2</accession>
<keyword evidence="3" id="KW-1185">Reference proteome</keyword>
<dbReference type="Proteomes" id="UP000320762">
    <property type="component" value="Unassembled WGS sequence"/>
</dbReference>
<dbReference type="SUPFAM" id="SSF54427">
    <property type="entry name" value="NTF2-like"/>
    <property type="match status" value="1"/>
</dbReference>
<reference evidence="2 3" key="1">
    <citation type="journal article" date="2019" name="New Phytol.">
        <title>Comparative genomics reveals unique wood-decay strategies and fruiting body development in the Schizophyllaceae.</title>
        <authorList>
            <person name="Almasi E."/>
            <person name="Sahu N."/>
            <person name="Krizsan K."/>
            <person name="Balint B."/>
            <person name="Kovacs G.M."/>
            <person name="Kiss B."/>
            <person name="Cseklye J."/>
            <person name="Drula E."/>
            <person name="Henrissat B."/>
            <person name="Nagy I."/>
            <person name="Chovatia M."/>
            <person name="Adam C."/>
            <person name="LaButti K."/>
            <person name="Lipzen A."/>
            <person name="Riley R."/>
            <person name="Grigoriev I.V."/>
            <person name="Nagy L.G."/>
        </authorList>
    </citation>
    <scope>NUCLEOTIDE SEQUENCE [LARGE SCALE GENOMIC DNA]</scope>
    <source>
        <strain evidence="2 3">NL-1724</strain>
    </source>
</reference>
<proteinExistence type="predicted"/>
<gene>
    <name evidence="2" type="ORF">BD626DRAFT_391428</name>
</gene>
<organism evidence="2 3">
    <name type="scientific">Schizophyllum amplum</name>
    <dbReference type="NCBI Taxonomy" id="97359"/>
    <lineage>
        <taxon>Eukaryota</taxon>
        <taxon>Fungi</taxon>
        <taxon>Dikarya</taxon>
        <taxon>Basidiomycota</taxon>
        <taxon>Agaricomycotina</taxon>
        <taxon>Agaricomycetes</taxon>
        <taxon>Agaricomycetidae</taxon>
        <taxon>Agaricales</taxon>
        <taxon>Schizophyllaceae</taxon>
        <taxon>Schizophyllum</taxon>
    </lineage>
</organism>
<evidence type="ECO:0000259" key="1">
    <source>
        <dbReference type="Pfam" id="PF12680"/>
    </source>
</evidence>
<dbReference type="EMBL" id="VDMD01000001">
    <property type="protein sequence ID" value="TRM70270.1"/>
    <property type="molecule type" value="Genomic_DNA"/>
</dbReference>
<evidence type="ECO:0000313" key="3">
    <source>
        <dbReference type="Proteomes" id="UP000320762"/>
    </source>
</evidence>
<dbReference type="Gene3D" id="3.10.450.50">
    <property type="match status" value="1"/>
</dbReference>
<evidence type="ECO:0000313" key="2">
    <source>
        <dbReference type="EMBL" id="TRM70270.1"/>
    </source>
</evidence>